<dbReference type="EMBL" id="VAJM01000005">
    <property type="protein sequence ID" value="TLM92341.1"/>
    <property type="molecule type" value="Genomic_DNA"/>
</dbReference>
<feature type="transmembrane region" description="Helical" evidence="1">
    <location>
        <begin position="57"/>
        <end position="82"/>
    </location>
</feature>
<keyword evidence="3" id="KW-1185">Reference proteome</keyword>
<sequence>MSILRYETSPACFRQRTTLSATTALSRLIGVLSGTTICWMIWLVVIGSTSSSRLATLLMGGLVVLPVAGAVLLLGLVSWPLALRLRYCFSIKSFVVLLLSALGQALLGLYALAVWQMLTEPTAGDFHF</sequence>
<reference evidence="2 3" key="1">
    <citation type="submission" date="2019-05" db="EMBL/GenBank/DDBJ databases">
        <title>Hymenobacter edaphi sp. nov., isolated from abandoned arsenic-contaminated farmland soil.</title>
        <authorList>
            <person name="Nie L."/>
        </authorList>
    </citation>
    <scope>NUCLEOTIDE SEQUENCE [LARGE SCALE GENOMIC DNA]</scope>
    <source>
        <strain evidence="2 3">1-3-3-8</strain>
    </source>
</reference>
<accession>A0A5R8WQV5</accession>
<feature type="transmembrane region" description="Helical" evidence="1">
    <location>
        <begin position="94"/>
        <end position="118"/>
    </location>
</feature>
<dbReference type="RefSeq" id="WP_138078192.1">
    <property type="nucleotide sequence ID" value="NZ_VAJM01000005.1"/>
</dbReference>
<protein>
    <submittedName>
        <fullName evidence="2">Uncharacterized protein</fullName>
    </submittedName>
</protein>
<evidence type="ECO:0000313" key="3">
    <source>
        <dbReference type="Proteomes" id="UP000305517"/>
    </source>
</evidence>
<comment type="caution">
    <text evidence="2">The sequence shown here is derived from an EMBL/GenBank/DDBJ whole genome shotgun (WGS) entry which is preliminary data.</text>
</comment>
<keyword evidence="1" id="KW-0812">Transmembrane</keyword>
<name>A0A5R8WQV5_9BACT</name>
<evidence type="ECO:0000313" key="2">
    <source>
        <dbReference type="EMBL" id="TLM92341.1"/>
    </source>
</evidence>
<gene>
    <name evidence="2" type="ORF">FDY95_12975</name>
</gene>
<keyword evidence="1" id="KW-0472">Membrane</keyword>
<dbReference type="AlphaFoldDB" id="A0A5R8WQV5"/>
<organism evidence="2 3">
    <name type="scientific">Hymenobacter jeollabukensis</name>
    <dbReference type="NCBI Taxonomy" id="2025313"/>
    <lineage>
        <taxon>Bacteria</taxon>
        <taxon>Pseudomonadati</taxon>
        <taxon>Bacteroidota</taxon>
        <taxon>Cytophagia</taxon>
        <taxon>Cytophagales</taxon>
        <taxon>Hymenobacteraceae</taxon>
        <taxon>Hymenobacter</taxon>
    </lineage>
</organism>
<feature type="transmembrane region" description="Helical" evidence="1">
    <location>
        <begin position="24"/>
        <end position="45"/>
    </location>
</feature>
<dbReference type="Proteomes" id="UP000305517">
    <property type="component" value="Unassembled WGS sequence"/>
</dbReference>
<evidence type="ECO:0000256" key="1">
    <source>
        <dbReference type="SAM" id="Phobius"/>
    </source>
</evidence>
<proteinExistence type="predicted"/>
<keyword evidence="1" id="KW-1133">Transmembrane helix</keyword>